<dbReference type="InterPro" id="IPR036162">
    <property type="entry name" value="Resolvase-like_N_sf"/>
</dbReference>
<dbReference type="Pfam" id="PF00239">
    <property type="entry name" value="Resolvase"/>
    <property type="match status" value="1"/>
</dbReference>
<evidence type="ECO:0000313" key="3">
    <source>
        <dbReference type="Proteomes" id="UP000275749"/>
    </source>
</evidence>
<proteinExistence type="predicted"/>
<dbReference type="EMBL" id="RKHG01000001">
    <property type="protein sequence ID" value="ROR55699.1"/>
    <property type="molecule type" value="Genomic_DNA"/>
</dbReference>
<reference evidence="2 3" key="1">
    <citation type="submission" date="2018-11" db="EMBL/GenBank/DDBJ databases">
        <title>Sequencing the genomes of 1000 actinobacteria strains.</title>
        <authorList>
            <person name="Klenk H.-P."/>
        </authorList>
    </citation>
    <scope>NUCLEOTIDE SEQUENCE [LARGE SCALE GENOMIC DNA]</scope>
    <source>
        <strain evidence="2 3">DSM 10546</strain>
    </source>
</reference>
<dbReference type="SUPFAM" id="SSF53041">
    <property type="entry name" value="Resolvase-like"/>
    <property type="match status" value="1"/>
</dbReference>
<feature type="domain" description="Resolvase/invertase-type recombinase catalytic" evidence="1">
    <location>
        <begin position="1"/>
        <end position="132"/>
    </location>
</feature>
<dbReference type="Proteomes" id="UP000275749">
    <property type="component" value="Unassembled WGS sequence"/>
</dbReference>
<accession>A0A3N1ZXX4</accession>
<dbReference type="SMART" id="SM00857">
    <property type="entry name" value="Resolvase"/>
    <property type="match status" value="1"/>
</dbReference>
<dbReference type="RefSeq" id="WP_170165399.1">
    <property type="nucleotide sequence ID" value="NZ_RKHG01000001.1"/>
</dbReference>
<dbReference type="InterPro" id="IPR006119">
    <property type="entry name" value="Resolv_N"/>
</dbReference>
<protein>
    <submittedName>
        <fullName evidence="2">DNA invertase Pin-like site-specific DNA recombinase</fullName>
    </submittedName>
</protein>
<dbReference type="AlphaFoldDB" id="A0A3N1ZXX4"/>
<comment type="caution">
    <text evidence="2">The sequence shown here is derived from an EMBL/GenBank/DDBJ whole genome shotgun (WGS) entry which is preliminary data.</text>
</comment>
<gene>
    <name evidence="2" type="ORF">EDD41_2979</name>
</gene>
<name>A0A3N1ZXX4_9ACTN</name>
<sequence>MRVTDDPGINQRQLDALTDACDRIIQESASRRILIKNRPALCEAVHALDPGDSLVVERVQQLGDRLTTALITFAELDAAGIHVTLLLGTGSRDEDARENALELGRLEQSHRAERLTQRIRSGQARAKDQGTHVGRPSKIDKATLRDIQTRRWRGESMRSIARDLDVSPTTVSKALKQVRSVTAVLPNALHQGP</sequence>
<organism evidence="2 3">
    <name type="scientific">Luteococcus japonicus</name>
    <dbReference type="NCBI Taxonomy" id="33984"/>
    <lineage>
        <taxon>Bacteria</taxon>
        <taxon>Bacillati</taxon>
        <taxon>Actinomycetota</taxon>
        <taxon>Actinomycetes</taxon>
        <taxon>Propionibacteriales</taxon>
        <taxon>Propionibacteriaceae</taxon>
        <taxon>Luteococcus</taxon>
    </lineage>
</organism>
<dbReference type="GO" id="GO:0003677">
    <property type="term" value="F:DNA binding"/>
    <property type="evidence" value="ECO:0007669"/>
    <property type="project" value="InterPro"/>
</dbReference>
<dbReference type="Gene3D" id="3.40.50.1390">
    <property type="entry name" value="Resolvase, N-terminal catalytic domain"/>
    <property type="match status" value="1"/>
</dbReference>
<evidence type="ECO:0000313" key="2">
    <source>
        <dbReference type="EMBL" id="ROR55699.1"/>
    </source>
</evidence>
<evidence type="ECO:0000259" key="1">
    <source>
        <dbReference type="SMART" id="SM00857"/>
    </source>
</evidence>
<dbReference type="GO" id="GO:0000150">
    <property type="term" value="F:DNA strand exchange activity"/>
    <property type="evidence" value="ECO:0007669"/>
    <property type="project" value="InterPro"/>
</dbReference>